<evidence type="ECO:0000259" key="4">
    <source>
        <dbReference type="Pfam" id="PF13579"/>
    </source>
</evidence>
<dbReference type="InterPro" id="IPR001296">
    <property type="entry name" value="Glyco_trans_1"/>
</dbReference>
<dbReference type="PANTHER" id="PTHR45947">
    <property type="entry name" value="SULFOQUINOVOSYL TRANSFERASE SQD2"/>
    <property type="match status" value="1"/>
</dbReference>
<accession>A0ABT6X0B2</accession>
<evidence type="ECO:0000256" key="2">
    <source>
        <dbReference type="ARBA" id="ARBA00022679"/>
    </source>
</evidence>
<dbReference type="Gene3D" id="3.40.50.2000">
    <property type="entry name" value="Glycogen Phosphorylase B"/>
    <property type="match status" value="2"/>
</dbReference>
<dbReference type="EC" id="2.4.-.-" evidence="5"/>
<evidence type="ECO:0000313" key="5">
    <source>
        <dbReference type="EMBL" id="MDI6105275.1"/>
    </source>
</evidence>
<dbReference type="EMBL" id="JASCTH010000043">
    <property type="protein sequence ID" value="MDI6105275.1"/>
    <property type="molecule type" value="Genomic_DNA"/>
</dbReference>
<comment type="caution">
    <text evidence="5">The sequence shown here is derived from an EMBL/GenBank/DDBJ whole genome shotgun (WGS) entry which is preliminary data.</text>
</comment>
<protein>
    <submittedName>
        <fullName evidence="5">Glycosyltransferase</fullName>
        <ecNumber evidence="5">2.4.-.-</ecNumber>
    </submittedName>
</protein>
<dbReference type="SUPFAM" id="SSF53756">
    <property type="entry name" value="UDP-Glycosyltransferase/glycogen phosphorylase"/>
    <property type="match status" value="1"/>
</dbReference>
<organism evidence="5 6">
    <name type="scientific">Actinoplanes sandaracinus</name>
    <dbReference type="NCBI Taxonomy" id="3045177"/>
    <lineage>
        <taxon>Bacteria</taxon>
        <taxon>Bacillati</taxon>
        <taxon>Actinomycetota</taxon>
        <taxon>Actinomycetes</taxon>
        <taxon>Micromonosporales</taxon>
        <taxon>Micromonosporaceae</taxon>
        <taxon>Actinoplanes</taxon>
    </lineage>
</organism>
<gene>
    <name evidence="5" type="ORF">QLQ12_42505</name>
</gene>
<sequence>MRIVRLANFVTAHTGGLRTALRELGLGYEAAGHEAVLIVPGRHHSDKMTKQGRVITLPSAPLPRTGGYRVLAGRRELSRLLDSLEPDRIEVSDRTTLRWTGDWARRRGVRSMMVSHESLAGLLGVWGMPKRDAMADLLNRRTAEAFDTIVCTTAYAAAEFRRLSVPNLVEVPLGVDLELFHPSKMDGAVRSRYARSDELLMVYCSRLSAAKRPELAVDTVASLRNGKVPAVLVMAGDGTRRTALAYRAARLPVRFAGHISERQAVASLLASADVVLSPGPIETFGLATLEAMACGTPVVVNEQSALPEVVGDGGVSVPGTAEAFAEAVSRLMERPRVERRGAARAQAERYGWAKSVEGFLRSHRALPALGAVSASALLRPAVPFPAYLEGVPAPRRVNVPGREAGADEAGAARYA</sequence>
<reference evidence="5 6" key="1">
    <citation type="submission" date="2023-05" db="EMBL/GenBank/DDBJ databases">
        <title>Actinoplanes sp. NEAU-A12 genome sequencing.</title>
        <authorList>
            <person name="Wang Z.-S."/>
        </authorList>
    </citation>
    <scope>NUCLEOTIDE SEQUENCE [LARGE SCALE GENOMIC DNA]</scope>
    <source>
        <strain evidence="5 6">NEAU-A12</strain>
    </source>
</reference>
<keyword evidence="1 5" id="KW-0328">Glycosyltransferase</keyword>
<evidence type="ECO:0000259" key="3">
    <source>
        <dbReference type="Pfam" id="PF00534"/>
    </source>
</evidence>
<dbReference type="InterPro" id="IPR050194">
    <property type="entry name" value="Glycosyltransferase_grp1"/>
</dbReference>
<keyword evidence="2 5" id="KW-0808">Transferase</keyword>
<dbReference type="PANTHER" id="PTHR45947:SF3">
    <property type="entry name" value="SULFOQUINOVOSYL TRANSFERASE SQD2"/>
    <property type="match status" value="1"/>
</dbReference>
<feature type="domain" description="Glycosyl transferase family 1" evidence="3">
    <location>
        <begin position="195"/>
        <end position="343"/>
    </location>
</feature>
<evidence type="ECO:0000256" key="1">
    <source>
        <dbReference type="ARBA" id="ARBA00022676"/>
    </source>
</evidence>
<keyword evidence="6" id="KW-1185">Reference proteome</keyword>
<dbReference type="GO" id="GO:0016757">
    <property type="term" value="F:glycosyltransferase activity"/>
    <property type="evidence" value="ECO:0007669"/>
    <property type="project" value="UniProtKB-KW"/>
</dbReference>
<dbReference type="Proteomes" id="UP001241758">
    <property type="component" value="Unassembled WGS sequence"/>
</dbReference>
<dbReference type="InterPro" id="IPR028098">
    <property type="entry name" value="Glyco_trans_4-like_N"/>
</dbReference>
<dbReference type="Pfam" id="PF00534">
    <property type="entry name" value="Glycos_transf_1"/>
    <property type="match status" value="1"/>
</dbReference>
<evidence type="ECO:0000313" key="6">
    <source>
        <dbReference type="Proteomes" id="UP001241758"/>
    </source>
</evidence>
<dbReference type="Pfam" id="PF13579">
    <property type="entry name" value="Glyco_trans_4_4"/>
    <property type="match status" value="1"/>
</dbReference>
<name>A0ABT6X0B2_9ACTN</name>
<dbReference type="RefSeq" id="WP_282766744.1">
    <property type="nucleotide sequence ID" value="NZ_JASCTH010000043.1"/>
</dbReference>
<proteinExistence type="predicted"/>
<feature type="domain" description="Glycosyltransferase subfamily 4-like N-terminal" evidence="4">
    <location>
        <begin position="15"/>
        <end position="172"/>
    </location>
</feature>